<feature type="domain" description="BRCT" evidence="8">
    <location>
        <begin position="519"/>
        <end position="597"/>
    </location>
</feature>
<keyword evidence="5" id="KW-0862">Zinc</keyword>
<evidence type="ECO:0000313" key="9">
    <source>
        <dbReference type="EMBL" id="QJA58308.1"/>
    </source>
</evidence>
<comment type="catalytic activity">
    <reaction evidence="7">
        <text>NAD(+) + (deoxyribonucleotide)n-3'-hydroxyl + 5'-phospho-(deoxyribonucleotide)m = (deoxyribonucleotide)n+m + AMP + beta-nicotinamide D-nucleotide.</text>
        <dbReference type="EC" id="6.5.1.2"/>
    </reaction>
</comment>
<dbReference type="GO" id="GO:0006260">
    <property type="term" value="P:DNA replication"/>
    <property type="evidence" value="ECO:0007669"/>
    <property type="project" value="UniProtKB-KW"/>
</dbReference>
<sequence>MNKIDRLKWYDDLYYNDGTSPITDEEYDVIKDQARIEFPNDTYFNDVGAPILFKNREVKLPYVLGSLKKVKPDTLFKWLKDKDDITISDKVDGVSVMVHYNNGKVVFAATRGSGIVGKEITDKAKIFCPHINVLDDIILRGDAILKGDTYVEMGYKTRRNGTAGVLNADGIKGCENIDVYFYELIKSPVKLSNELDRLVYISLLGNNVRVSQFSHLDLTNPIEHLMEVLRFGKRDYIVDGIVLTDNFSERENVFYPENKVAFKVQGDPMKTKVIDIEWNVGRTGRIIPTIIVEPITIGGVTISRATGFNAKFVLDNHIGKESVVSLVRSGDVVPYIVSVDDSDTTDIGCYSCPSCDGEIEWKGVDLVCNSTECKISAFKRVSYFLRKLGVENITEKTLEKLEVDTIQKAYELDEFEIANISGFGIKRGEQIVNEIKKTLKTTPEKLLAAFGIAGIGIEISTSIFNNMSIDDIFDLPEGYFSSNIDGIGDKLDSNLIYGLPYFKIVYDYLLLKGLKFVENGEDIMKGMLFALTGTMILKRDAIIKMIESKGGSVKGITKNTNYLVSADPTSGSSKLEKANKYGIKIISFEELMEMLGE</sequence>
<dbReference type="EMBL" id="MT141317">
    <property type="protein sequence ID" value="QJA58308.1"/>
    <property type="molecule type" value="Genomic_DNA"/>
</dbReference>
<dbReference type="Gene3D" id="3.30.470.30">
    <property type="entry name" value="DNA ligase/mRNA capping enzyme"/>
    <property type="match status" value="1"/>
</dbReference>
<dbReference type="SMART" id="SM00532">
    <property type="entry name" value="LIGANc"/>
    <property type="match status" value="1"/>
</dbReference>
<keyword evidence="2 9" id="KW-0436">Ligase</keyword>
<name>A0A6M3IMD3_9ZZZZ</name>
<dbReference type="SUPFAM" id="SSF50249">
    <property type="entry name" value="Nucleic acid-binding proteins"/>
    <property type="match status" value="1"/>
</dbReference>
<gene>
    <name evidence="9" type="ORF">MM415B01472_0016</name>
</gene>
<dbReference type="CDD" id="cd17748">
    <property type="entry name" value="BRCT_DNA_ligase_like"/>
    <property type="match status" value="1"/>
</dbReference>
<evidence type="ECO:0000256" key="3">
    <source>
        <dbReference type="ARBA" id="ARBA00022705"/>
    </source>
</evidence>
<dbReference type="GO" id="GO:0046872">
    <property type="term" value="F:metal ion binding"/>
    <property type="evidence" value="ECO:0007669"/>
    <property type="project" value="UniProtKB-KW"/>
</dbReference>
<keyword evidence="4" id="KW-0479">Metal-binding</keyword>
<dbReference type="SUPFAM" id="SSF56091">
    <property type="entry name" value="DNA ligase/mRNA capping enzyme, catalytic domain"/>
    <property type="match status" value="1"/>
</dbReference>
<accession>A0A6M3IMD3</accession>
<dbReference type="GO" id="GO:0003911">
    <property type="term" value="F:DNA ligase (NAD+) activity"/>
    <property type="evidence" value="ECO:0007669"/>
    <property type="project" value="UniProtKB-EC"/>
</dbReference>
<dbReference type="Pfam" id="PF01653">
    <property type="entry name" value="DNA_ligase_aden"/>
    <property type="match status" value="1"/>
</dbReference>
<proteinExistence type="predicted"/>
<keyword evidence="6" id="KW-0520">NAD</keyword>
<dbReference type="Gene3D" id="3.40.50.10190">
    <property type="entry name" value="BRCT domain"/>
    <property type="match status" value="1"/>
</dbReference>
<dbReference type="InterPro" id="IPR004150">
    <property type="entry name" value="NAD_DNA_ligase_OB"/>
</dbReference>
<dbReference type="InterPro" id="IPR001679">
    <property type="entry name" value="DNA_ligase"/>
</dbReference>
<dbReference type="PIRSF" id="PIRSF001604">
    <property type="entry name" value="LigA"/>
    <property type="match status" value="1"/>
</dbReference>
<dbReference type="Pfam" id="PF00533">
    <property type="entry name" value="BRCT"/>
    <property type="match status" value="1"/>
</dbReference>
<evidence type="ECO:0000256" key="4">
    <source>
        <dbReference type="ARBA" id="ARBA00022723"/>
    </source>
</evidence>
<dbReference type="AlphaFoldDB" id="A0A6M3IMD3"/>
<evidence type="ECO:0000256" key="6">
    <source>
        <dbReference type="ARBA" id="ARBA00023027"/>
    </source>
</evidence>
<dbReference type="InterPro" id="IPR013840">
    <property type="entry name" value="DNAligase_N"/>
</dbReference>
<dbReference type="SUPFAM" id="SSF52113">
    <property type="entry name" value="BRCT domain"/>
    <property type="match status" value="1"/>
</dbReference>
<dbReference type="SUPFAM" id="SSF47781">
    <property type="entry name" value="RuvA domain 2-like"/>
    <property type="match status" value="1"/>
</dbReference>
<evidence type="ECO:0000259" key="8">
    <source>
        <dbReference type="PROSITE" id="PS50172"/>
    </source>
</evidence>
<dbReference type="PROSITE" id="PS50172">
    <property type="entry name" value="BRCT"/>
    <property type="match status" value="1"/>
</dbReference>
<protein>
    <recommendedName>
        <fullName evidence="1">DNA ligase (NAD(+))</fullName>
        <ecNumber evidence="1">6.5.1.2</ecNumber>
    </recommendedName>
</protein>
<evidence type="ECO:0000256" key="1">
    <source>
        <dbReference type="ARBA" id="ARBA00012722"/>
    </source>
</evidence>
<reference evidence="9" key="1">
    <citation type="submission" date="2020-03" db="EMBL/GenBank/DDBJ databases">
        <title>The deep terrestrial virosphere.</title>
        <authorList>
            <person name="Holmfeldt K."/>
            <person name="Nilsson E."/>
            <person name="Simone D."/>
            <person name="Lopez-Fernandez M."/>
            <person name="Wu X."/>
            <person name="de Brujin I."/>
            <person name="Lundin D."/>
            <person name="Andersson A."/>
            <person name="Bertilsson S."/>
            <person name="Dopson M."/>
        </authorList>
    </citation>
    <scope>NUCLEOTIDE SEQUENCE</scope>
    <source>
        <strain evidence="9">MM415B01472</strain>
    </source>
</reference>
<dbReference type="EC" id="6.5.1.2" evidence="1"/>
<keyword evidence="3" id="KW-0235">DNA replication</keyword>
<evidence type="ECO:0000256" key="2">
    <source>
        <dbReference type="ARBA" id="ARBA00022598"/>
    </source>
</evidence>
<dbReference type="InterPro" id="IPR036420">
    <property type="entry name" value="BRCT_dom_sf"/>
</dbReference>
<dbReference type="GO" id="GO:0006281">
    <property type="term" value="P:DNA repair"/>
    <property type="evidence" value="ECO:0007669"/>
    <property type="project" value="InterPro"/>
</dbReference>
<dbReference type="InterPro" id="IPR001357">
    <property type="entry name" value="BRCT_dom"/>
</dbReference>
<dbReference type="Gene3D" id="2.40.50.140">
    <property type="entry name" value="Nucleic acid-binding proteins"/>
    <property type="match status" value="1"/>
</dbReference>
<evidence type="ECO:0000256" key="7">
    <source>
        <dbReference type="ARBA" id="ARBA00034005"/>
    </source>
</evidence>
<organism evidence="9">
    <name type="scientific">viral metagenome</name>
    <dbReference type="NCBI Taxonomy" id="1070528"/>
    <lineage>
        <taxon>unclassified sequences</taxon>
        <taxon>metagenomes</taxon>
        <taxon>organismal metagenomes</taxon>
    </lineage>
</organism>
<dbReference type="InterPro" id="IPR010994">
    <property type="entry name" value="RuvA_2-like"/>
</dbReference>
<evidence type="ECO:0000256" key="5">
    <source>
        <dbReference type="ARBA" id="ARBA00022833"/>
    </source>
</evidence>
<dbReference type="InterPro" id="IPR013839">
    <property type="entry name" value="DNAligase_adenylation"/>
</dbReference>
<dbReference type="InterPro" id="IPR012340">
    <property type="entry name" value="NA-bd_OB-fold"/>
</dbReference>
<dbReference type="Pfam" id="PF03120">
    <property type="entry name" value="OB_DNA_ligase"/>
    <property type="match status" value="1"/>
</dbReference>